<keyword evidence="3 6" id="KW-0812">Transmembrane</keyword>
<dbReference type="InterPro" id="IPR037272">
    <property type="entry name" value="SNS_sf"/>
</dbReference>
<evidence type="ECO:0000256" key="1">
    <source>
        <dbReference type="ARBA" id="ARBA00004141"/>
    </source>
</evidence>
<comment type="caution">
    <text evidence="7">The sequence shown here is derived from an EMBL/GenBank/DDBJ whole genome shotgun (WGS) entry which is preliminary data.</text>
</comment>
<comment type="subcellular location">
    <subcellularLocation>
        <location evidence="1">Membrane</location>
        <topology evidence="1">Multi-pass membrane protein</topology>
    </subcellularLocation>
</comment>
<evidence type="ECO:0000256" key="2">
    <source>
        <dbReference type="ARBA" id="ARBA00022448"/>
    </source>
</evidence>
<keyword evidence="2" id="KW-0813">Transport</keyword>
<gene>
    <name evidence="7" type="ORF">A6R68_13728</name>
</gene>
<dbReference type="OrthoDB" id="6581954at2759"/>
<dbReference type="GO" id="GO:0005886">
    <property type="term" value="C:plasma membrane"/>
    <property type="evidence" value="ECO:0007669"/>
    <property type="project" value="TreeGrafter"/>
</dbReference>
<dbReference type="SUPFAM" id="SSF161070">
    <property type="entry name" value="SNF-like"/>
    <property type="match status" value="1"/>
</dbReference>
<evidence type="ECO:0000313" key="7">
    <source>
        <dbReference type="EMBL" id="OBS71694.1"/>
    </source>
</evidence>
<reference evidence="7 8" key="1">
    <citation type="submission" date="2016-06" db="EMBL/GenBank/DDBJ databases">
        <title>The Draft Genome Sequence and Annotation of the Desert Woodrat Neotoma lepida.</title>
        <authorList>
            <person name="Campbell M."/>
            <person name="Oakeson K.F."/>
            <person name="Yandell M."/>
            <person name="Halpert J.R."/>
            <person name="Dearing D."/>
        </authorList>
    </citation>
    <scope>NUCLEOTIDE SEQUENCE [LARGE SCALE GENOMIC DNA]</scope>
    <source>
        <strain evidence="7">417</strain>
        <tissue evidence="7">Liver</tissue>
    </source>
</reference>
<protein>
    <submittedName>
        <fullName evidence="7">Uncharacterized protein</fullName>
    </submittedName>
</protein>
<keyword evidence="5 6" id="KW-0472">Membrane</keyword>
<evidence type="ECO:0000256" key="5">
    <source>
        <dbReference type="ARBA" id="ARBA00023136"/>
    </source>
</evidence>
<evidence type="ECO:0000256" key="4">
    <source>
        <dbReference type="ARBA" id="ARBA00022989"/>
    </source>
</evidence>
<dbReference type="Pfam" id="PF00209">
    <property type="entry name" value="SNF"/>
    <property type="match status" value="1"/>
</dbReference>
<feature type="transmembrane region" description="Helical" evidence="6">
    <location>
        <begin position="29"/>
        <end position="49"/>
    </location>
</feature>
<dbReference type="GO" id="GO:0005332">
    <property type="term" value="F:gamma-aminobutyric acid:sodium:chloride symporter activity"/>
    <property type="evidence" value="ECO:0007669"/>
    <property type="project" value="TreeGrafter"/>
</dbReference>
<keyword evidence="4 6" id="KW-1133">Transmembrane helix</keyword>
<dbReference type="EMBL" id="LZPO01055721">
    <property type="protein sequence ID" value="OBS71694.1"/>
    <property type="molecule type" value="Genomic_DNA"/>
</dbReference>
<evidence type="ECO:0000313" key="8">
    <source>
        <dbReference type="Proteomes" id="UP000092124"/>
    </source>
</evidence>
<dbReference type="STRING" id="56216.A0A1A6H0C4"/>
<evidence type="ECO:0000256" key="6">
    <source>
        <dbReference type="SAM" id="Phobius"/>
    </source>
</evidence>
<evidence type="ECO:0000256" key="3">
    <source>
        <dbReference type="ARBA" id="ARBA00022692"/>
    </source>
</evidence>
<dbReference type="Proteomes" id="UP000092124">
    <property type="component" value="Unassembled WGS sequence"/>
</dbReference>
<dbReference type="PROSITE" id="PS50267">
    <property type="entry name" value="NA_NEUROTRAN_SYMP_3"/>
    <property type="match status" value="1"/>
</dbReference>
<sequence>MVAWVYGADRFTDDTACMIGYRPCPWMKWCWFFFTLLVCMGSFIFNVVYHEPLVYNNTCTHVLCVPLHLLGCLLRAKGTMAECWQHLNQPIRGLHHLEHRAQDAD</sequence>
<proteinExistence type="predicted"/>
<organism evidence="7 8">
    <name type="scientific">Neotoma lepida</name>
    <name type="common">Desert woodrat</name>
    <dbReference type="NCBI Taxonomy" id="56216"/>
    <lineage>
        <taxon>Eukaryota</taxon>
        <taxon>Metazoa</taxon>
        <taxon>Chordata</taxon>
        <taxon>Craniata</taxon>
        <taxon>Vertebrata</taxon>
        <taxon>Euteleostomi</taxon>
        <taxon>Mammalia</taxon>
        <taxon>Eutheria</taxon>
        <taxon>Euarchontoglires</taxon>
        <taxon>Glires</taxon>
        <taxon>Rodentia</taxon>
        <taxon>Myomorpha</taxon>
        <taxon>Muroidea</taxon>
        <taxon>Cricetidae</taxon>
        <taxon>Neotominae</taxon>
        <taxon>Neotoma</taxon>
    </lineage>
</organism>
<dbReference type="AlphaFoldDB" id="A0A1A6H0C4"/>
<keyword evidence="8" id="KW-1185">Reference proteome</keyword>
<name>A0A1A6H0C4_NEOLE</name>
<dbReference type="InterPro" id="IPR000175">
    <property type="entry name" value="Na/ntran_symport"/>
</dbReference>
<dbReference type="PANTHER" id="PTHR11616:SF96">
    <property type="entry name" value="SODIUM- AND CHLORIDE-DEPENDENT CREATINE TRANSPORTER 1"/>
    <property type="match status" value="1"/>
</dbReference>
<dbReference type="PANTHER" id="PTHR11616">
    <property type="entry name" value="SODIUM/CHLORIDE DEPENDENT TRANSPORTER"/>
    <property type="match status" value="1"/>
</dbReference>
<feature type="non-terminal residue" evidence="7">
    <location>
        <position position="105"/>
    </location>
</feature>
<accession>A0A1A6H0C4</accession>